<keyword evidence="1" id="KW-0812">Transmembrane</keyword>
<evidence type="ECO:0000313" key="3">
    <source>
        <dbReference type="Proteomes" id="UP000287224"/>
    </source>
</evidence>
<dbReference type="EMBL" id="BIFQ01000001">
    <property type="protein sequence ID" value="GCE04695.1"/>
    <property type="molecule type" value="Genomic_DNA"/>
</dbReference>
<keyword evidence="3" id="KW-1185">Reference proteome</keyword>
<protein>
    <submittedName>
        <fullName evidence="2">Uncharacterized protein</fullName>
    </submittedName>
</protein>
<sequence length="61" mass="7425">MPEKLYDKNDRKTPQKPLQFMTILCWACAYQHRYIIIILLGVKIEIRHTNLNEVYVFDSRR</sequence>
<gene>
    <name evidence="2" type="ORF">KDAU_20240</name>
</gene>
<keyword evidence="1" id="KW-0472">Membrane</keyword>
<dbReference type="Proteomes" id="UP000287224">
    <property type="component" value="Unassembled WGS sequence"/>
</dbReference>
<feature type="transmembrane region" description="Helical" evidence="1">
    <location>
        <begin position="20"/>
        <end position="42"/>
    </location>
</feature>
<evidence type="ECO:0000256" key="1">
    <source>
        <dbReference type="SAM" id="Phobius"/>
    </source>
</evidence>
<keyword evidence="1" id="KW-1133">Transmembrane helix</keyword>
<organism evidence="2 3">
    <name type="scientific">Dictyobacter aurantiacus</name>
    <dbReference type="NCBI Taxonomy" id="1936993"/>
    <lineage>
        <taxon>Bacteria</taxon>
        <taxon>Bacillati</taxon>
        <taxon>Chloroflexota</taxon>
        <taxon>Ktedonobacteria</taxon>
        <taxon>Ktedonobacterales</taxon>
        <taxon>Dictyobacteraceae</taxon>
        <taxon>Dictyobacter</taxon>
    </lineage>
</organism>
<reference evidence="3" key="1">
    <citation type="submission" date="2018-12" db="EMBL/GenBank/DDBJ databases">
        <title>Tengunoibacter tsumagoiensis gen. nov., sp. nov., Dictyobacter kobayashii sp. nov., D. alpinus sp. nov., and D. joshuensis sp. nov. and description of Dictyobacteraceae fam. nov. within the order Ktedonobacterales isolated from Tengu-no-mugimeshi.</title>
        <authorList>
            <person name="Wang C.M."/>
            <person name="Zheng Y."/>
            <person name="Sakai Y."/>
            <person name="Toyoda A."/>
            <person name="Minakuchi Y."/>
            <person name="Abe K."/>
            <person name="Yokota A."/>
            <person name="Yabe S."/>
        </authorList>
    </citation>
    <scope>NUCLEOTIDE SEQUENCE [LARGE SCALE GENOMIC DNA]</scope>
    <source>
        <strain evidence="3">S-27</strain>
    </source>
</reference>
<dbReference type="AlphaFoldDB" id="A0A401ZCX5"/>
<name>A0A401ZCX5_9CHLR</name>
<evidence type="ECO:0000313" key="2">
    <source>
        <dbReference type="EMBL" id="GCE04695.1"/>
    </source>
</evidence>
<comment type="caution">
    <text evidence="2">The sequence shown here is derived from an EMBL/GenBank/DDBJ whole genome shotgun (WGS) entry which is preliminary data.</text>
</comment>
<accession>A0A401ZCX5</accession>
<proteinExistence type="predicted"/>